<organism evidence="4">
    <name type="scientific">Fonticula alba</name>
    <name type="common">Slime mold</name>
    <dbReference type="NCBI Taxonomy" id="691883"/>
    <lineage>
        <taxon>Eukaryota</taxon>
        <taxon>Rotosphaerida</taxon>
        <taxon>Fonticulaceae</taxon>
        <taxon>Fonticula</taxon>
    </lineage>
</organism>
<dbReference type="GO" id="GO:0003697">
    <property type="term" value="F:single-stranded DNA binding"/>
    <property type="evidence" value="ECO:0007669"/>
    <property type="project" value="TreeGrafter"/>
</dbReference>
<dbReference type="STRING" id="691883.A0A058ZBJ2"/>
<reference evidence="4" key="1">
    <citation type="submission" date="2013-04" db="EMBL/GenBank/DDBJ databases">
        <title>The Genome Sequence of Fonticula alba ATCC 38817.</title>
        <authorList>
            <consortium name="The Broad Institute Genomics Platform"/>
            <person name="Russ C."/>
            <person name="Cuomo C."/>
            <person name="Burger G."/>
            <person name="Gray M.W."/>
            <person name="Holland P.W.H."/>
            <person name="King N."/>
            <person name="Lang F.B.F."/>
            <person name="Roger A.J."/>
            <person name="Ruiz-Trillo I."/>
            <person name="Brown M."/>
            <person name="Walker B."/>
            <person name="Young S."/>
            <person name="Zeng Q."/>
            <person name="Gargeya S."/>
            <person name="Fitzgerald M."/>
            <person name="Haas B."/>
            <person name="Abouelleil A."/>
            <person name="Allen A.W."/>
            <person name="Alvarado L."/>
            <person name="Arachchi H.M."/>
            <person name="Berlin A.M."/>
            <person name="Chapman S.B."/>
            <person name="Gainer-Dewar J."/>
            <person name="Goldberg J."/>
            <person name="Griggs A."/>
            <person name="Gujja S."/>
            <person name="Hansen M."/>
            <person name="Howarth C."/>
            <person name="Imamovic A."/>
            <person name="Ireland A."/>
            <person name="Larimer J."/>
            <person name="McCowan C."/>
            <person name="Murphy C."/>
            <person name="Pearson M."/>
            <person name="Poon T.W."/>
            <person name="Priest M."/>
            <person name="Roberts A."/>
            <person name="Saif S."/>
            <person name="Shea T."/>
            <person name="Sisk P."/>
            <person name="Sykes S."/>
            <person name="Wortman J."/>
            <person name="Nusbaum C."/>
            <person name="Birren B."/>
        </authorList>
    </citation>
    <scope>NUCLEOTIDE SEQUENCE [LARGE SCALE GENOMIC DNA]</scope>
    <source>
        <strain evidence="4">ATCC 38817</strain>
    </source>
</reference>
<evidence type="ECO:0000313" key="4">
    <source>
        <dbReference type="EMBL" id="KCV71769.1"/>
    </source>
</evidence>
<evidence type="ECO:0008006" key="6">
    <source>
        <dbReference type="Google" id="ProtNLM"/>
    </source>
</evidence>
<dbReference type="Gene3D" id="3.30.70.2460">
    <property type="entry name" value="Rad4, beta-hairpin domain BHD3"/>
    <property type="match status" value="1"/>
</dbReference>
<dbReference type="GO" id="GO:0005737">
    <property type="term" value="C:cytoplasm"/>
    <property type="evidence" value="ECO:0007669"/>
    <property type="project" value="TreeGrafter"/>
</dbReference>
<proteinExistence type="predicted"/>
<dbReference type="GeneID" id="20525912"/>
<feature type="compositionally biased region" description="Low complexity" evidence="1">
    <location>
        <begin position="10"/>
        <end position="40"/>
    </location>
</feature>
<feature type="compositionally biased region" description="Low complexity" evidence="1">
    <location>
        <begin position="972"/>
        <end position="997"/>
    </location>
</feature>
<gene>
    <name evidence="4" type="ORF">H696_01187</name>
</gene>
<dbReference type="PANTHER" id="PTHR12135:SF0">
    <property type="entry name" value="DNA REPAIR PROTEIN COMPLEMENTING XP-C CELLS"/>
    <property type="match status" value="1"/>
</dbReference>
<evidence type="ECO:0000313" key="5">
    <source>
        <dbReference type="Proteomes" id="UP000030693"/>
    </source>
</evidence>
<name>A0A058ZBJ2_FONAL</name>
<dbReference type="InterPro" id="IPR006311">
    <property type="entry name" value="TAT_signal"/>
</dbReference>
<keyword evidence="5" id="KW-1185">Reference proteome</keyword>
<feature type="region of interest" description="Disordered" evidence="1">
    <location>
        <begin position="1"/>
        <end position="40"/>
    </location>
</feature>
<dbReference type="Proteomes" id="UP000030693">
    <property type="component" value="Unassembled WGS sequence"/>
</dbReference>
<dbReference type="InterPro" id="IPR004583">
    <property type="entry name" value="DNA_repair_Rad4"/>
</dbReference>
<dbReference type="GO" id="GO:0006289">
    <property type="term" value="P:nucleotide-excision repair"/>
    <property type="evidence" value="ECO:0007669"/>
    <property type="project" value="InterPro"/>
</dbReference>
<dbReference type="OrthoDB" id="300780at2759"/>
<sequence>MPPRTRRSVTAAATAAATTAAAEQGSDASSAPAAPATPSTTVVELLSDPAWMSDSEFGGGHAFHAEKGFSILASPQRAPTGRVLRPRRANPPTEVISLLTPRTSLPPRHQQPPPGPPPPSTALPMAEASHLGSGSDGDDDEFEDVDVISPAAAPAEPTLSQHLRGIFDGAHLDDLAAVLGHVSAPDPPVEARPEDGPATPVAPGPAAPRHVAMPFSLPGLLTPVRPQAGLDPAAAVTPLVSQPSDESQSQLFSPTPGGNILFQGSSQTEITHPTCADEGAQHVRLVGALVFLTRGILRTRAAGALQTRMAHRLYLLCRAQLGLSLPVVATRLGALSDVEALSMELPWRRASHSGVPEAPGIASQVGPLLFVFHRLMESLQACASWKTWSCPACALDPNPANKLLGTPVPGSPAASHDAALLAADLGWHWPAPGASECCRSRSGQSAPPPGVHRLFEADPDAAFLRALLFASLVVSLPGVRARTVLALPGLEDDAPLPQAGFSFPSSVWTPSGALHAEPPSNQPDPQASAGLAAALARGVPTVWVEMWCPDTHVWILADVDRGVAGLTERSMLIPPDPSSPARSPTKRPRGSKSPSLKPVDAPTRPVVWLAFEATSSGAVRLLDLTHLCRQTAEQLYHTFETDGTPMPGEGDARRAWFGAPVRPHDPADILRLPLPPWYVVAERALAEGEPVSADRPYPPFVVTPARAAAICHRLPGFYTAFSQRVSPTLPAWVEIDHARAFSSNQPTAAPCRGPCGTLAAIGPVPIEQDESDLRRHTFSGLALTAGHLVAGVPAARGLLAAMTVVDRRLVLDDLARALEAEAARRHPLSALDSLLADLARGGLSCGGPLISRLDVHGPDALDLALPPGFVLRLLRRTSLHPPPTTVSKLRNHPHYSVRYQMRKYEELCPGARPVGRVELRLSGQAVELALSGRAGPSDAATTDALTAAFPDGAHSPGSPSSSRSAKSRLFDSVSLPKAAASSSKGSAPVRRPSAKSPPSQPSRPRRKRAATRSLRELDSEESEEDDGQSRSPERPPSRTISASPASGSQLGLPFFQTSPSSSPASITQAGKTTTVLLDVYRRSDVVLLNTRAGWHKQGRQVRPGERSYKLVRAVGAGSPDRPAAETPPRRRPRLGDPASPSDVGPLGLHNPDPLIPGMVALFGEWQTEPFSLPRVATTEEGKLIVPRNAFGNVDLFRPCMLPIGCLWIRDVSAARIARDMEVDFVEAVVDFSFRGRTSFPVTRGIIVAESHAERLIDAIIQSRARRAQREQARTATQSTRQWGEFLQRVVQLHRRVRLLGLGPEFYTLNPIVIGMRYSHVQPDLSLTAAALAGGRAALAEHAGNPAAVWDQEEDAPLGGGAAEDDWGLF</sequence>
<feature type="compositionally biased region" description="Pro residues" evidence="1">
    <location>
        <begin position="109"/>
        <end position="121"/>
    </location>
</feature>
<dbReference type="EMBL" id="KB932202">
    <property type="protein sequence ID" value="KCV71769.1"/>
    <property type="molecule type" value="Genomic_DNA"/>
</dbReference>
<feature type="compositionally biased region" description="Polar residues" evidence="1">
    <location>
        <begin position="1038"/>
        <end position="1068"/>
    </location>
</feature>
<dbReference type="PROSITE" id="PS51318">
    <property type="entry name" value="TAT"/>
    <property type="match status" value="1"/>
</dbReference>
<dbReference type="PANTHER" id="PTHR12135">
    <property type="entry name" value="DNA REPAIR PROTEIN XP-C / RAD4"/>
    <property type="match status" value="1"/>
</dbReference>
<accession>A0A058ZBJ2</accession>
<dbReference type="InterPro" id="IPR018327">
    <property type="entry name" value="BHD_2"/>
</dbReference>
<protein>
    <recommendedName>
        <fullName evidence="6">Rad4 beta-hairpin domain-containing protein</fullName>
    </recommendedName>
</protein>
<feature type="compositionally biased region" description="Low complexity" evidence="1">
    <location>
        <begin position="948"/>
        <end position="964"/>
    </location>
</feature>
<dbReference type="InterPro" id="IPR042488">
    <property type="entry name" value="Rad4_BHD3_sf"/>
</dbReference>
<dbReference type="Pfam" id="PF10404">
    <property type="entry name" value="BHD_2"/>
    <property type="match status" value="1"/>
</dbReference>
<feature type="domain" description="Rad4 beta-hairpin" evidence="3">
    <location>
        <begin position="1185"/>
        <end position="1259"/>
    </location>
</feature>
<dbReference type="GO" id="GO:0071942">
    <property type="term" value="C:XPC complex"/>
    <property type="evidence" value="ECO:0007669"/>
    <property type="project" value="TreeGrafter"/>
</dbReference>
<feature type="region of interest" description="Disordered" evidence="1">
    <location>
        <begin position="568"/>
        <end position="600"/>
    </location>
</feature>
<feature type="region of interest" description="Disordered" evidence="1">
    <location>
        <begin position="948"/>
        <end position="1068"/>
    </location>
</feature>
<dbReference type="GO" id="GO:0000111">
    <property type="term" value="C:nucleotide-excision repair factor 2 complex"/>
    <property type="evidence" value="ECO:0007669"/>
    <property type="project" value="TreeGrafter"/>
</dbReference>
<dbReference type="GO" id="GO:0006298">
    <property type="term" value="P:mismatch repair"/>
    <property type="evidence" value="ECO:0007669"/>
    <property type="project" value="TreeGrafter"/>
</dbReference>
<dbReference type="SMART" id="SM01031">
    <property type="entry name" value="BHD_2"/>
    <property type="match status" value="1"/>
</dbReference>
<dbReference type="GO" id="GO:0003684">
    <property type="term" value="F:damaged DNA binding"/>
    <property type="evidence" value="ECO:0007669"/>
    <property type="project" value="InterPro"/>
</dbReference>
<dbReference type="InterPro" id="IPR018328">
    <property type="entry name" value="Rad4_beta-hairpin_dom3"/>
</dbReference>
<evidence type="ECO:0000256" key="1">
    <source>
        <dbReference type="SAM" id="MobiDB-lite"/>
    </source>
</evidence>
<feature type="region of interest" description="Disordered" evidence="1">
    <location>
        <begin position="73"/>
        <end position="142"/>
    </location>
</feature>
<dbReference type="Pfam" id="PF10405">
    <property type="entry name" value="BHD_3"/>
    <property type="match status" value="1"/>
</dbReference>
<dbReference type="RefSeq" id="XP_009493347.1">
    <property type="nucleotide sequence ID" value="XM_009495072.1"/>
</dbReference>
<evidence type="ECO:0000259" key="3">
    <source>
        <dbReference type="SMART" id="SM01032"/>
    </source>
</evidence>
<feature type="domain" description="Rad4 beta-hairpin" evidence="2">
    <location>
        <begin position="1088"/>
        <end position="1173"/>
    </location>
</feature>
<feature type="compositionally biased region" description="Basic and acidic residues" evidence="1">
    <location>
        <begin position="1027"/>
        <end position="1036"/>
    </location>
</feature>
<dbReference type="eggNOG" id="KOG2179">
    <property type="taxonomic scope" value="Eukaryota"/>
</dbReference>
<feature type="region of interest" description="Disordered" evidence="1">
    <location>
        <begin position="1113"/>
        <end position="1149"/>
    </location>
</feature>
<dbReference type="SMART" id="SM01032">
    <property type="entry name" value="BHD_3"/>
    <property type="match status" value="1"/>
</dbReference>
<evidence type="ECO:0000259" key="2">
    <source>
        <dbReference type="SMART" id="SM01031"/>
    </source>
</evidence>